<dbReference type="InterPro" id="IPR013783">
    <property type="entry name" value="Ig-like_fold"/>
</dbReference>
<name>A0A2D1U1B7_9SPHI</name>
<accession>A0A2D1U1B7</accession>
<dbReference type="InterPro" id="IPR000601">
    <property type="entry name" value="PKD_dom"/>
</dbReference>
<gene>
    <name evidence="2" type="ORF">CPT03_01850</name>
</gene>
<dbReference type="EMBL" id="CP024091">
    <property type="protein sequence ID" value="ATP55294.1"/>
    <property type="molecule type" value="Genomic_DNA"/>
</dbReference>
<proteinExistence type="predicted"/>
<keyword evidence="3" id="KW-1185">Reference proteome</keyword>
<feature type="domain" description="PKD" evidence="1">
    <location>
        <begin position="57"/>
        <end position="90"/>
    </location>
</feature>
<dbReference type="Proteomes" id="UP000223749">
    <property type="component" value="Chromosome"/>
</dbReference>
<evidence type="ECO:0000313" key="2">
    <source>
        <dbReference type="EMBL" id="ATP55294.1"/>
    </source>
</evidence>
<dbReference type="CDD" id="cd00146">
    <property type="entry name" value="PKD"/>
    <property type="match status" value="1"/>
</dbReference>
<dbReference type="Gene3D" id="2.60.40.10">
    <property type="entry name" value="Immunoglobulins"/>
    <property type="match status" value="1"/>
</dbReference>
<dbReference type="OrthoDB" id="7443339at2"/>
<dbReference type="RefSeq" id="WP_099437247.1">
    <property type="nucleotide sequence ID" value="NZ_CP024091.1"/>
</dbReference>
<dbReference type="SUPFAM" id="SSF49344">
    <property type="entry name" value="CBD9-like"/>
    <property type="match status" value="1"/>
</dbReference>
<sequence>MKNLKNNIFRLLIMITAVTILNSCKKDTTPKLTDLLYDLTVDGNQVTFKTVTAGISSYRWDFGDGGSSTDPNPVHEYAGKGKYVTTLYATINGSVTEASTVIRIAKTSPVKLDDNTLSDWDKVTTNVLTAGPQGGIFRSAKFDYDGNFIYVYAEMNSKKANGDIFDFYIDSDNSAGTGLLSAYADGGFDILLEGQLLSTGVDIFYHNGAQNSFSFAQQSISEAYNVGTITETGDVLKFEMRIARGKLKGLTGTGMRIGIMATKSDWSVTLGSIPDAGASAFLLDMSE</sequence>
<evidence type="ECO:0000313" key="3">
    <source>
        <dbReference type="Proteomes" id="UP000223749"/>
    </source>
</evidence>
<organism evidence="2 3">
    <name type="scientific">Pedobacter ginsengisoli</name>
    <dbReference type="NCBI Taxonomy" id="363852"/>
    <lineage>
        <taxon>Bacteria</taxon>
        <taxon>Pseudomonadati</taxon>
        <taxon>Bacteroidota</taxon>
        <taxon>Sphingobacteriia</taxon>
        <taxon>Sphingobacteriales</taxon>
        <taxon>Sphingobacteriaceae</taxon>
        <taxon>Pedobacter</taxon>
    </lineage>
</organism>
<dbReference type="Pfam" id="PF18911">
    <property type="entry name" value="PKD_4"/>
    <property type="match status" value="1"/>
</dbReference>
<reference evidence="2 3" key="1">
    <citation type="submission" date="2017-10" db="EMBL/GenBank/DDBJ databases">
        <title>Whole genome of Pedobacter ginsengisoli T01R-27 isolated from tomato rhizosphere.</title>
        <authorList>
            <person name="Weon H.-Y."/>
            <person name="Lee S.A."/>
            <person name="Sang M.K."/>
            <person name="Song J."/>
        </authorList>
    </citation>
    <scope>NUCLEOTIDE SEQUENCE [LARGE SCALE GENOMIC DNA]</scope>
    <source>
        <strain evidence="2 3">T01R-27</strain>
    </source>
</reference>
<dbReference type="KEGG" id="pgs:CPT03_01850"/>
<dbReference type="SUPFAM" id="SSF49299">
    <property type="entry name" value="PKD domain"/>
    <property type="match status" value="1"/>
</dbReference>
<protein>
    <submittedName>
        <fullName evidence="2">Cell surface protein</fullName>
    </submittedName>
</protein>
<dbReference type="InterPro" id="IPR035986">
    <property type="entry name" value="PKD_dom_sf"/>
</dbReference>
<evidence type="ECO:0000259" key="1">
    <source>
        <dbReference type="PROSITE" id="PS50093"/>
    </source>
</evidence>
<dbReference type="AlphaFoldDB" id="A0A2D1U1B7"/>
<dbReference type="PROSITE" id="PS50093">
    <property type="entry name" value="PKD"/>
    <property type="match status" value="1"/>
</dbReference>